<organism evidence="1 2">
    <name type="scientific">Kribbella pratensis</name>
    <dbReference type="NCBI Taxonomy" id="2512112"/>
    <lineage>
        <taxon>Bacteria</taxon>
        <taxon>Bacillati</taxon>
        <taxon>Actinomycetota</taxon>
        <taxon>Actinomycetes</taxon>
        <taxon>Propionibacteriales</taxon>
        <taxon>Kribbellaceae</taxon>
        <taxon>Kribbella</taxon>
    </lineage>
</organism>
<protein>
    <recommendedName>
        <fullName evidence="3">Metallo-beta-lactamase superfamily protein</fullName>
    </recommendedName>
</protein>
<gene>
    <name evidence="1" type="ORF">EV653_2284</name>
</gene>
<evidence type="ECO:0000313" key="2">
    <source>
        <dbReference type="Proteomes" id="UP000295146"/>
    </source>
</evidence>
<dbReference type="EMBL" id="SODP01000001">
    <property type="protein sequence ID" value="TDW77120.1"/>
    <property type="molecule type" value="Genomic_DNA"/>
</dbReference>
<dbReference type="SUPFAM" id="SSF56281">
    <property type="entry name" value="Metallo-hydrolase/oxidoreductase"/>
    <property type="match status" value="1"/>
</dbReference>
<dbReference type="InterPro" id="IPR052159">
    <property type="entry name" value="Competence_DNA_uptake"/>
</dbReference>
<proteinExistence type="predicted"/>
<keyword evidence="2" id="KW-1185">Reference proteome</keyword>
<name>A0A4R8CM36_9ACTN</name>
<evidence type="ECO:0008006" key="3">
    <source>
        <dbReference type="Google" id="ProtNLM"/>
    </source>
</evidence>
<accession>A0A4R8CM36</accession>
<dbReference type="Gene3D" id="3.60.15.10">
    <property type="entry name" value="Ribonuclease Z/Hydroxyacylglutathione hydrolase-like"/>
    <property type="match status" value="1"/>
</dbReference>
<dbReference type="PANTHER" id="PTHR30619:SF1">
    <property type="entry name" value="RECOMBINATION PROTEIN 2"/>
    <property type="match status" value="1"/>
</dbReference>
<dbReference type="OrthoDB" id="7177610at2"/>
<comment type="caution">
    <text evidence="1">The sequence shown here is derived from an EMBL/GenBank/DDBJ whole genome shotgun (WGS) entry which is preliminary data.</text>
</comment>
<dbReference type="InterPro" id="IPR036866">
    <property type="entry name" value="RibonucZ/Hydroxyglut_hydro"/>
</dbReference>
<dbReference type="PANTHER" id="PTHR30619">
    <property type="entry name" value="DNA INTERNALIZATION/COMPETENCE PROTEIN COMEC/REC2"/>
    <property type="match status" value="1"/>
</dbReference>
<evidence type="ECO:0000313" key="1">
    <source>
        <dbReference type="EMBL" id="TDW77120.1"/>
    </source>
</evidence>
<dbReference type="Proteomes" id="UP000295146">
    <property type="component" value="Unassembled WGS sequence"/>
</dbReference>
<dbReference type="AlphaFoldDB" id="A0A4R8CM36"/>
<dbReference type="RefSeq" id="WP_134101200.1">
    <property type="nucleotide sequence ID" value="NZ_SODP01000001.1"/>
</dbReference>
<sequence length="444" mass="48819">MNARPSRVRLRAYKVGFGDCLLLSVTYGSKLPDGRTERHILFDCGSVSKADDGPSLGDVAAQIEKHCDGQLDAVVATHRHRDHIRGFGDRNAREAFDRLEPRIVIRPWTDVPEPERSDPQHALDDNHRHFLGVLDQLPQQSEALSGLAFDNAGLAKRAARIAELGFKNPDAIALLEDWAKRGQAHYVTAGQVLDVEEQLPGISIRVLGPPSLTDVPELSRYAKESEEYWLGLAGTGELSPLVKQGDAQSLVRARRVLAPPGGVGAAEWLVRNLDERRISQGFEIVEALDDVLNNTSVILLLTIGTKRLLMPGDAQVENWSFTLDQVDGSNHRALDAGLADALTKVDLYKVGHHGSRNATPKRLFRRWEQSGREIVSVLSTKDHVFDKSVDGAVPKPELITNLGKLGPVHSTQSLGARVWWMDLEASVRTKAKFTFTPGPPMANP</sequence>
<reference evidence="1 2" key="1">
    <citation type="submission" date="2019-03" db="EMBL/GenBank/DDBJ databases">
        <title>Genomic Encyclopedia of Type Strains, Phase III (KMG-III): the genomes of soil and plant-associated and newly described type strains.</title>
        <authorList>
            <person name="Whitman W."/>
        </authorList>
    </citation>
    <scope>NUCLEOTIDE SEQUENCE [LARGE SCALE GENOMIC DNA]</scope>
    <source>
        <strain evidence="1 2">VKM Ac-2573</strain>
    </source>
</reference>